<comment type="caution">
    <text evidence="1">The sequence shown here is derived from an EMBL/GenBank/DDBJ whole genome shotgun (WGS) entry which is preliminary data.</text>
</comment>
<keyword evidence="2" id="KW-1185">Reference proteome</keyword>
<dbReference type="AlphaFoldDB" id="A0A849C4E3"/>
<dbReference type="Proteomes" id="UP000586827">
    <property type="component" value="Unassembled WGS sequence"/>
</dbReference>
<evidence type="ECO:0000313" key="1">
    <source>
        <dbReference type="EMBL" id="NNH73573.1"/>
    </source>
</evidence>
<sequence>MSRVADLNARYQRSARYMSTGVQIVAIGDFGSARVDAAVRRVLILAQNDALLWADLLGASKALRSRLVTQPQPLQFNVAVRQAAAAVVDESATLRHQVGPAARQVVDELAAAAYGAAAVDPRSGEVLLKEIQQAGAGSCVVIAASGSAVAGLASWLNPQGFTVCGVQQLIRDQLFVARGYAVGPPRFFPSSLVTAPMTESLSYVMPTWFRDRAIPQSGLAERAEGAIVVPGRLSVVGDTAEQVPLPVEGAVDEEELLPQATWIQPDAPPREPSSDEVAARLVLLGGGYAMWLDDGERIRAVDPTQPGGGRVTTVEVTAVRPGTYLLLRDGETERRALYNAALELMGSEANDVETSQTLWKAALQAKLNQLGRTAVTRELTKVGVRTGICQGE</sequence>
<reference evidence="1 2" key="1">
    <citation type="submission" date="2020-05" db="EMBL/GenBank/DDBJ databases">
        <title>MicrobeNet Type strains.</title>
        <authorList>
            <person name="Nicholson A.C."/>
        </authorList>
    </citation>
    <scope>NUCLEOTIDE SEQUENCE [LARGE SCALE GENOMIC DNA]</scope>
    <source>
        <strain evidence="1 2">JCM 3224</strain>
    </source>
</reference>
<accession>A0A849C4E3</accession>
<evidence type="ECO:0000313" key="2">
    <source>
        <dbReference type="Proteomes" id="UP000586827"/>
    </source>
</evidence>
<dbReference type="RefSeq" id="WP_170264295.1">
    <property type="nucleotide sequence ID" value="NZ_JABELX010000010.1"/>
</dbReference>
<protein>
    <submittedName>
        <fullName evidence="1">Uncharacterized protein</fullName>
    </submittedName>
</protein>
<proteinExistence type="predicted"/>
<gene>
    <name evidence="1" type="ORF">HLB23_27590</name>
</gene>
<name>A0A849C4E3_9NOCA</name>
<dbReference type="EMBL" id="JABELX010000010">
    <property type="protein sequence ID" value="NNH73573.1"/>
    <property type="molecule type" value="Genomic_DNA"/>
</dbReference>
<organism evidence="1 2">
    <name type="scientific">Nocardia uniformis</name>
    <dbReference type="NCBI Taxonomy" id="53432"/>
    <lineage>
        <taxon>Bacteria</taxon>
        <taxon>Bacillati</taxon>
        <taxon>Actinomycetota</taxon>
        <taxon>Actinomycetes</taxon>
        <taxon>Mycobacteriales</taxon>
        <taxon>Nocardiaceae</taxon>
        <taxon>Nocardia</taxon>
    </lineage>
</organism>